<dbReference type="CDD" id="cd01166">
    <property type="entry name" value="KdgK"/>
    <property type="match status" value="1"/>
</dbReference>
<keyword evidence="1" id="KW-0808">Transferase</keyword>
<name>A0A1G8CR14_9BACT</name>
<feature type="domain" description="Carbohydrate kinase PfkB" evidence="3">
    <location>
        <begin position="7"/>
        <end position="295"/>
    </location>
</feature>
<keyword evidence="5" id="KW-1185">Reference proteome</keyword>
<organism evidence="4 5">
    <name type="scientific">Dyadobacter soli</name>
    <dbReference type="NCBI Taxonomy" id="659014"/>
    <lineage>
        <taxon>Bacteria</taxon>
        <taxon>Pseudomonadati</taxon>
        <taxon>Bacteroidota</taxon>
        <taxon>Cytophagia</taxon>
        <taxon>Cytophagales</taxon>
        <taxon>Spirosomataceae</taxon>
        <taxon>Dyadobacter</taxon>
    </lineage>
</organism>
<protein>
    <submittedName>
        <fullName evidence="4">Sugar or nucleoside kinase, ribokinase family</fullName>
    </submittedName>
</protein>
<dbReference type="PANTHER" id="PTHR10584:SF166">
    <property type="entry name" value="RIBOKINASE"/>
    <property type="match status" value="1"/>
</dbReference>
<proteinExistence type="predicted"/>
<dbReference type="AlphaFoldDB" id="A0A1G8CR14"/>
<dbReference type="EMBL" id="FNAN01000039">
    <property type="protein sequence ID" value="SDH47360.1"/>
    <property type="molecule type" value="Genomic_DNA"/>
</dbReference>
<evidence type="ECO:0000256" key="1">
    <source>
        <dbReference type="ARBA" id="ARBA00022679"/>
    </source>
</evidence>
<dbReference type="PANTHER" id="PTHR10584">
    <property type="entry name" value="SUGAR KINASE"/>
    <property type="match status" value="1"/>
</dbReference>
<dbReference type="SUPFAM" id="SSF53613">
    <property type="entry name" value="Ribokinase-like"/>
    <property type="match status" value="1"/>
</dbReference>
<sequence length="319" mass="34784">MTMSNGKLLVVGELNVDLILNKIHTFPQLGKETLADEMNLCLGSSSAIMAANSAALGVDTTFCGVVGDDDFGDFMLRELQKKSVRCEHVRKIEGQKTGCTFVMNYGQDRANVTFPGAMHALTMHDIPFAGPSEYQHLHLSSVFLQQGILKDIEQLLISAKASGMTTSLDLQWDPAERWAFDYARCLPYVDVFMPNESELRALTGADSVHDAIEEIRPYLNTLALKMGGKGSLGVREGQQVMVPAFKWKQFVDAIGAGDSFNAGFIRQYMAGADLEDCLREGNLMGALNTTAAGGTGAFGDLHQLSEHIQELWGIELSLP</sequence>
<reference evidence="5" key="1">
    <citation type="submission" date="2016-10" db="EMBL/GenBank/DDBJ databases">
        <authorList>
            <person name="Varghese N."/>
            <person name="Submissions S."/>
        </authorList>
    </citation>
    <scope>NUCLEOTIDE SEQUENCE [LARGE SCALE GENOMIC DNA]</scope>
    <source>
        <strain evidence="5">DSM 25329</strain>
    </source>
</reference>
<dbReference type="Proteomes" id="UP000198748">
    <property type="component" value="Unassembled WGS sequence"/>
</dbReference>
<evidence type="ECO:0000313" key="5">
    <source>
        <dbReference type="Proteomes" id="UP000198748"/>
    </source>
</evidence>
<dbReference type="InterPro" id="IPR011611">
    <property type="entry name" value="PfkB_dom"/>
</dbReference>
<dbReference type="GO" id="GO:0016301">
    <property type="term" value="F:kinase activity"/>
    <property type="evidence" value="ECO:0007669"/>
    <property type="project" value="UniProtKB-KW"/>
</dbReference>
<dbReference type="STRING" id="659014.SAMN04487996_13910"/>
<keyword evidence="2 4" id="KW-0418">Kinase</keyword>
<gene>
    <name evidence="4" type="ORF">SAMN04487996_13910</name>
</gene>
<dbReference type="Gene3D" id="3.40.1190.20">
    <property type="match status" value="1"/>
</dbReference>
<dbReference type="OrthoDB" id="9813569at2"/>
<evidence type="ECO:0000256" key="2">
    <source>
        <dbReference type="ARBA" id="ARBA00022777"/>
    </source>
</evidence>
<evidence type="ECO:0000259" key="3">
    <source>
        <dbReference type="Pfam" id="PF00294"/>
    </source>
</evidence>
<dbReference type="Pfam" id="PF00294">
    <property type="entry name" value="PfkB"/>
    <property type="match status" value="1"/>
</dbReference>
<evidence type="ECO:0000313" key="4">
    <source>
        <dbReference type="EMBL" id="SDH47360.1"/>
    </source>
</evidence>
<accession>A0A1G8CR14</accession>
<dbReference type="InterPro" id="IPR029056">
    <property type="entry name" value="Ribokinase-like"/>
</dbReference>